<dbReference type="EMBL" id="JAKLJA010000062">
    <property type="protein sequence ID" value="MCG5078500.1"/>
    <property type="molecule type" value="Genomic_DNA"/>
</dbReference>
<protein>
    <submittedName>
        <fullName evidence="1">Uncharacterized protein</fullName>
    </submittedName>
</protein>
<evidence type="ECO:0000313" key="1">
    <source>
        <dbReference type="EMBL" id="MCG5078500.1"/>
    </source>
</evidence>
<dbReference type="RefSeq" id="WP_238468482.1">
    <property type="nucleotide sequence ID" value="NZ_JAKLJA010000062.1"/>
</dbReference>
<evidence type="ECO:0000313" key="2">
    <source>
        <dbReference type="Proteomes" id="UP001139308"/>
    </source>
</evidence>
<dbReference type="Proteomes" id="UP001139308">
    <property type="component" value="Unassembled WGS sequence"/>
</dbReference>
<proteinExistence type="predicted"/>
<organism evidence="1 2">
    <name type="scientific">Paraburkholderia tagetis</name>
    <dbReference type="NCBI Taxonomy" id="2913261"/>
    <lineage>
        <taxon>Bacteria</taxon>
        <taxon>Pseudomonadati</taxon>
        <taxon>Pseudomonadota</taxon>
        <taxon>Betaproteobacteria</taxon>
        <taxon>Burkholderiales</taxon>
        <taxon>Burkholderiaceae</taxon>
        <taxon>Paraburkholderia</taxon>
    </lineage>
</organism>
<name>A0A9X2A176_9BURK</name>
<comment type="caution">
    <text evidence="1">The sequence shown here is derived from an EMBL/GenBank/DDBJ whole genome shotgun (WGS) entry which is preliminary data.</text>
</comment>
<dbReference type="AlphaFoldDB" id="A0A9X2A176"/>
<gene>
    <name evidence="1" type="ORF">L5014_35120</name>
</gene>
<reference evidence="1" key="1">
    <citation type="submission" date="2022-01" db="EMBL/GenBank/DDBJ databases">
        <title>Genome sequence and assembly of Parabukholderia sp. RG36.</title>
        <authorList>
            <person name="Chhetri G."/>
        </authorList>
    </citation>
    <scope>NUCLEOTIDE SEQUENCE</scope>
    <source>
        <strain evidence="1">RG36</strain>
    </source>
</reference>
<keyword evidence="2" id="KW-1185">Reference proteome</keyword>
<sequence>MSLSTTLIAAGVDRTLMRGITSEHLCEIEHRRPRIAASAEFLHSALNATLSPHTRMRCIFESIYLSSCELSEAQNLSLERVAHPSINIVSAAATVLDLTCSDILELRALTEWAASNSPFTPQLKLEDACTLARVVVVNTIRFFAKLRG</sequence>
<accession>A0A9X2A176</accession>